<dbReference type="Pfam" id="PF02536">
    <property type="entry name" value="mTERF"/>
    <property type="match status" value="1"/>
</dbReference>
<keyword evidence="2" id="KW-0805">Transcription regulation</keyword>
<protein>
    <submittedName>
        <fullName evidence="5 6">Uncharacterized protein LOC104597637</fullName>
    </submittedName>
</protein>
<dbReference type="SMART" id="SM00733">
    <property type="entry name" value="Mterf"/>
    <property type="match status" value="5"/>
</dbReference>
<dbReference type="eggNOG" id="KOG1267">
    <property type="taxonomic scope" value="Eukaryota"/>
</dbReference>
<evidence type="ECO:0000256" key="3">
    <source>
        <dbReference type="ARBA" id="ARBA00022946"/>
    </source>
</evidence>
<keyword evidence="3" id="KW-0809">Transit peptide</keyword>
<dbReference type="OrthoDB" id="637682at2759"/>
<evidence type="ECO:0000313" key="6">
    <source>
        <dbReference type="RefSeq" id="XP_019053323.1"/>
    </source>
</evidence>
<dbReference type="PANTHER" id="PTHR13068">
    <property type="entry name" value="CGI-12 PROTEIN-RELATED"/>
    <property type="match status" value="1"/>
</dbReference>
<dbReference type="RefSeq" id="XP_010257600.1">
    <property type="nucleotide sequence ID" value="XM_010259298.2"/>
</dbReference>
<dbReference type="InterPro" id="IPR038538">
    <property type="entry name" value="MTERF_sf"/>
</dbReference>
<sequence>MIVKMRVKVDAWIRLRFLYSLFLPKPTSLSSSSSHSLQRTLTNLKACLFTTTVTATSPASQDVESALASADLKDSAIAGLFRGCGCTDSQIMKIFVRQPSLLKSEVEILQSKLNILRGLGLTGSDIVKIIHCRPRFLASRINHSLDERVDFLQQFFGSREMLLKAIVRNPSLLNYSLYDKLKSCIALYESMGIARQDLIYLLMSRPTLISRTSLDNEKMEYIRRTGLSKDSKMYKYVLTLIAVSRMETIREKMGNLEKYGFSTDEIMNLISRSPLVLTLSIDKVQRNMTFIIGTMKLPASVVLDYPFLLFLNLETVLRPRVLLAEKIRAMGLLQQIKGCTVLRVLRMSEPRFLKKFVTCHTNDVAKSLMEFYQETKGIRRLAESSKRVVYKGFPF</sequence>
<evidence type="ECO:0000313" key="5">
    <source>
        <dbReference type="RefSeq" id="XP_010257600.1"/>
    </source>
</evidence>
<dbReference type="RefSeq" id="XP_019053323.1">
    <property type="nucleotide sequence ID" value="XM_019197778.1"/>
</dbReference>
<dbReference type="GO" id="GO:0006353">
    <property type="term" value="P:DNA-templated transcription termination"/>
    <property type="evidence" value="ECO:0007669"/>
    <property type="project" value="UniProtKB-KW"/>
</dbReference>
<comment type="similarity">
    <text evidence="1">Belongs to the mTERF family.</text>
</comment>
<dbReference type="PANTHER" id="PTHR13068:SF223">
    <property type="entry name" value="MITOCHONDRIAL TRANSCRIPTION TERMINATION FACTOR FAMILY PROTEIN"/>
    <property type="match status" value="1"/>
</dbReference>
<proteinExistence type="inferred from homology"/>
<dbReference type="FunFam" id="1.25.70.10:FF:000026">
    <property type="entry name" value="Mitochondrial transcription termination factor family protein"/>
    <property type="match status" value="1"/>
</dbReference>
<organism evidence="4 5">
    <name type="scientific">Nelumbo nucifera</name>
    <name type="common">Sacred lotus</name>
    <dbReference type="NCBI Taxonomy" id="4432"/>
    <lineage>
        <taxon>Eukaryota</taxon>
        <taxon>Viridiplantae</taxon>
        <taxon>Streptophyta</taxon>
        <taxon>Embryophyta</taxon>
        <taxon>Tracheophyta</taxon>
        <taxon>Spermatophyta</taxon>
        <taxon>Magnoliopsida</taxon>
        <taxon>Proteales</taxon>
        <taxon>Nelumbonaceae</taxon>
        <taxon>Nelumbo</taxon>
    </lineage>
</organism>
<dbReference type="KEGG" id="nnu:104597637"/>
<dbReference type="AlphaFoldDB" id="A0A1U8A7Z1"/>
<name>A0A1U8A7Z1_NELNU</name>
<keyword evidence="2" id="KW-0806">Transcription termination</keyword>
<dbReference type="InterPro" id="IPR003690">
    <property type="entry name" value="MTERF"/>
</dbReference>
<reference evidence="5 6" key="1">
    <citation type="submission" date="2025-04" db="UniProtKB">
        <authorList>
            <consortium name="RefSeq"/>
        </authorList>
    </citation>
    <scope>IDENTIFICATION</scope>
</reference>
<dbReference type="GO" id="GO:0009658">
    <property type="term" value="P:chloroplast organization"/>
    <property type="evidence" value="ECO:0000318"/>
    <property type="project" value="GO_Central"/>
</dbReference>
<evidence type="ECO:0000313" key="4">
    <source>
        <dbReference type="Proteomes" id="UP000189703"/>
    </source>
</evidence>
<dbReference type="Gene3D" id="1.25.70.10">
    <property type="entry name" value="Transcription termination factor 3, mitochondrial"/>
    <property type="match status" value="1"/>
</dbReference>
<keyword evidence="2" id="KW-0804">Transcription</keyword>
<dbReference type="GO" id="GO:0009507">
    <property type="term" value="C:chloroplast"/>
    <property type="evidence" value="ECO:0000318"/>
    <property type="project" value="GO_Central"/>
</dbReference>
<evidence type="ECO:0000256" key="2">
    <source>
        <dbReference type="ARBA" id="ARBA00022472"/>
    </source>
</evidence>
<dbReference type="OMA" id="VLRKWGC"/>
<keyword evidence="4" id="KW-1185">Reference proteome</keyword>
<dbReference type="GO" id="GO:0003676">
    <property type="term" value="F:nucleic acid binding"/>
    <property type="evidence" value="ECO:0007669"/>
    <property type="project" value="InterPro"/>
</dbReference>
<dbReference type="GeneID" id="104597637"/>
<accession>A0A1U8A7Z1</accession>
<gene>
    <name evidence="5 6" type="primary">LOC104597637</name>
</gene>
<dbReference type="Proteomes" id="UP000189703">
    <property type="component" value="Unplaced"/>
</dbReference>
<evidence type="ECO:0000256" key="1">
    <source>
        <dbReference type="ARBA" id="ARBA00007692"/>
    </source>
</evidence>